<gene>
    <name evidence="2" type="ORF">LKD81_11555</name>
</gene>
<protein>
    <submittedName>
        <fullName evidence="2">DUF3786 domain-containing protein</fullName>
    </submittedName>
</protein>
<dbReference type="Pfam" id="PF12654">
    <property type="entry name" value="DUF3786"/>
    <property type="match status" value="1"/>
</dbReference>
<name>A0AAE3JFR2_9FIRM</name>
<organism evidence="2 3">
    <name type="scientific">Hominifimenecus microfluidus</name>
    <dbReference type="NCBI Taxonomy" id="2885348"/>
    <lineage>
        <taxon>Bacteria</taxon>
        <taxon>Bacillati</taxon>
        <taxon>Bacillota</taxon>
        <taxon>Clostridia</taxon>
        <taxon>Lachnospirales</taxon>
        <taxon>Lachnospiraceae</taxon>
        <taxon>Hominifimenecus</taxon>
    </lineage>
</organism>
<proteinExistence type="predicted"/>
<accession>A0AAE3JFR2</accession>
<reference evidence="2" key="1">
    <citation type="submission" date="2021-10" db="EMBL/GenBank/DDBJ databases">
        <title>Anaerobic single-cell dispensing facilitates the cultivation of human gut bacteria.</title>
        <authorList>
            <person name="Afrizal A."/>
        </authorList>
    </citation>
    <scope>NUCLEOTIDE SEQUENCE</scope>
    <source>
        <strain evidence="2">CLA-AA-H215</strain>
    </source>
</reference>
<dbReference type="RefSeq" id="WP_308454143.1">
    <property type="nucleotide sequence ID" value="NZ_JAJEQR010000034.1"/>
</dbReference>
<evidence type="ECO:0000259" key="1">
    <source>
        <dbReference type="Pfam" id="PF12654"/>
    </source>
</evidence>
<keyword evidence="3" id="KW-1185">Reference proteome</keyword>
<evidence type="ECO:0000313" key="2">
    <source>
        <dbReference type="EMBL" id="MCC2231623.1"/>
    </source>
</evidence>
<dbReference type="EMBL" id="JAJEQR010000034">
    <property type="protein sequence ID" value="MCC2231623.1"/>
    <property type="molecule type" value="Genomic_DNA"/>
</dbReference>
<dbReference type="InterPro" id="IPR024264">
    <property type="entry name" value="DUF3786"/>
</dbReference>
<comment type="caution">
    <text evidence="2">The sequence shown here is derived from an EMBL/GenBank/DDBJ whole genome shotgun (WGS) entry which is preliminary data.</text>
</comment>
<dbReference type="AlphaFoldDB" id="A0AAE3JFR2"/>
<dbReference type="Proteomes" id="UP001198182">
    <property type="component" value="Unassembled WGS sequence"/>
</dbReference>
<evidence type="ECO:0000313" key="3">
    <source>
        <dbReference type="Proteomes" id="UP001198182"/>
    </source>
</evidence>
<sequence>MQEKPEIVNNKEEIPWEHYKAQFEKIDPEETASRCHVEYDPSAGGFAIRLMGVEYRVSWPEFEVTTSHEGYAALRDTLQAKILTARFLTEGCYAPSEGKFVTYRDVPWGEHYFKPFQGRCLMRLAFSYGTKIEVFRALMEQLGAKALTTGDAGYDFEFINGIHIQFLLWAPDEEFPPSSQILFADNAVAAFTAEDMAVIGDVSINTLKAMEKDAKKGTERTEGKGEKQ</sequence>
<feature type="domain" description="DUF3786" evidence="1">
    <location>
        <begin position="27"/>
        <end position="205"/>
    </location>
</feature>